<dbReference type="InterPro" id="IPR029500">
    <property type="entry name" value="QueF"/>
</dbReference>
<reference evidence="5" key="1">
    <citation type="journal article" date="2015" name="Nature">
        <title>Complex archaea that bridge the gap between prokaryotes and eukaryotes.</title>
        <authorList>
            <person name="Spang A."/>
            <person name="Saw J.H."/>
            <person name="Jorgensen S.L."/>
            <person name="Zaremba-Niedzwiedzka K."/>
            <person name="Martijn J."/>
            <person name="Lind A.E."/>
            <person name="van Eijk R."/>
            <person name="Schleper C."/>
            <person name="Guy L."/>
            <person name="Ettema T.J."/>
        </authorList>
    </citation>
    <scope>NUCLEOTIDE SEQUENCE</scope>
</reference>
<dbReference type="GO" id="GO:0005737">
    <property type="term" value="C:cytoplasm"/>
    <property type="evidence" value="ECO:0007669"/>
    <property type="project" value="InterPro"/>
</dbReference>
<accession>A0A0F9D2P0</accession>
<comment type="caution">
    <text evidence="5">The sequence shown here is derived from an EMBL/GenBank/DDBJ whole genome shotgun (WGS) entry which is preliminary data.</text>
</comment>
<gene>
    <name evidence="5" type="ORF">LCGC14_2249820</name>
</gene>
<evidence type="ECO:0000256" key="2">
    <source>
        <dbReference type="ARBA" id="ARBA00022785"/>
    </source>
</evidence>
<dbReference type="EMBL" id="LAZR01030642">
    <property type="protein sequence ID" value="KKL55998.1"/>
    <property type="molecule type" value="Genomic_DNA"/>
</dbReference>
<dbReference type="Gene3D" id="3.30.1130.10">
    <property type="match status" value="1"/>
</dbReference>
<dbReference type="AlphaFoldDB" id="A0A0F9D2P0"/>
<dbReference type="InterPro" id="IPR016856">
    <property type="entry name" value="QueF_type1"/>
</dbReference>
<proteinExistence type="predicted"/>
<dbReference type="PANTHER" id="PTHR34354:SF1">
    <property type="entry name" value="NADPH-DEPENDENT 7-CYANO-7-DEAZAGUANINE REDUCTASE"/>
    <property type="match status" value="1"/>
</dbReference>
<keyword evidence="1" id="KW-0963">Cytoplasm</keyword>
<keyword evidence="4" id="KW-0560">Oxidoreductase</keyword>
<evidence type="ECO:0000256" key="1">
    <source>
        <dbReference type="ARBA" id="ARBA00022490"/>
    </source>
</evidence>
<keyword evidence="2" id="KW-0671">Queuosine biosynthesis</keyword>
<dbReference type="PANTHER" id="PTHR34354">
    <property type="entry name" value="NADPH-DEPENDENT 7-CYANO-7-DEAZAGUANINE REDUCTASE"/>
    <property type="match status" value="1"/>
</dbReference>
<evidence type="ECO:0000256" key="3">
    <source>
        <dbReference type="ARBA" id="ARBA00022857"/>
    </source>
</evidence>
<name>A0A0F9D2P0_9ZZZZ</name>
<dbReference type="InterPro" id="IPR050084">
    <property type="entry name" value="NADPH_dep_7-cyano-7-deazaG_red"/>
</dbReference>
<organism evidence="5">
    <name type="scientific">marine sediment metagenome</name>
    <dbReference type="NCBI Taxonomy" id="412755"/>
    <lineage>
        <taxon>unclassified sequences</taxon>
        <taxon>metagenomes</taxon>
        <taxon>ecological metagenomes</taxon>
    </lineage>
</organism>
<dbReference type="NCBIfam" id="TIGR03139">
    <property type="entry name" value="QueF-II"/>
    <property type="match status" value="1"/>
</dbReference>
<sequence length="132" mass="15480">MRSYKDRDKTLLTTIPSPKGSYEHKIDTPEFTFLGANGQPDFGSITIWFYANKIAVELKSLKQYFYNWRDIHVSYERVINCIYDDLREIYDPKRMRIEIQFKPRGGISSTVVIDSDWGVRGGSDAVWQHHQD</sequence>
<dbReference type="GO" id="GO:0008616">
    <property type="term" value="P:tRNA queuosine(34) biosynthetic process"/>
    <property type="evidence" value="ECO:0007669"/>
    <property type="project" value="UniProtKB-KW"/>
</dbReference>
<evidence type="ECO:0000313" key="5">
    <source>
        <dbReference type="EMBL" id="KKL55998.1"/>
    </source>
</evidence>
<dbReference type="SUPFAM" id="SSF55620">
    <property type="entry name" value="Tetrahydrobiopterin biosynthesis enzymes-like"/>
    <property type="match status" value="1"/>
</dbReference>
<evidence type="ECO:0008006" key="6">
    <source>
        <dbReference type="Google" id="ProtNLM"/>
    </source>
</evidence>
<protein>
    <recommendedName>
        <fullName evidence="6">7-cyano-7-deazaguanine reductase</fullName>
    </recommendedName>
</protein>
<dbReference type="Pfam" id="PF14489">
    <property type="entry name" value="QueF"/>
    <property type="match status" value="1"/>
</dbReference>
<keyword evidence="3" id="KW-0521">NADP</keyword>
<evidence type="ECO:0000256" key="4">
    <source>
        <dbReference type="ARBA" id="ARBA00023002"/>
    </source>
</evidence>
<dbReference type="InterPro" id="IPR043133">
    <property type="entry name" value="GTP-CH-I_C/QueF"/>
</dbReference>
<dbReference type="GO" id="GO:0033739">
    <property type="term" value="F:preQ1 synthase activity"/>
    <property type="evidence" value="ECO:0007669"/>
    <property type="project" value="InterPro"/>
</dbReference>